<name>A0ABU3TP06_9BACT</name>
<keyword evidence="2" id="KW-1185">Reference proteome</keyword>
<evidence type="ECO:0000313" key="2">
    <source>
        <dbReference type="Proteomes" id="UP001249959"/>
    </source>
</evidence>
<dbReference type="SUPFAM" id="SSF56935">
    <property type="entry name" value="Porins"/>
    <property type="match status" value="1"/>
</dbReference>
<organism evidence="1 2">
    <name type="scientific">Aquirufa regiilacus</name>
    <dbReference type="NCBI Taxonomy" id="3024868"/>
    <lineage>
        <taxon>Bacteria</taxon>
        <taxon>Pseudomonadati</taxon>
        <taxon>Bacteroidota</taxon>
        <taxon>Cytophagia</taxon>
        <taxon>Cytophagales</taxon>
        <taxon>Flectobacillaceae</taxon>
        <taxon>Aquirufa</taxon>
    </lineage>
</organism>
<dbReference type="RefSeq" id="WP_316070126.1">
    <property type="nucleotide sequence ID" value="NZ_JAVNWW010000001.1"/>
</dbReference>
<evidence type="ECO:0000313" key="1">
    <source>
        <dbReference type="EMBL" id="MDU0807592.1"/>
    </source>
</evidence>
<dbReference type="EMBL" id="JAVNWW010000001">
    <property type="protein sequence ID" value="MDU0807592.1"/>
    <property type="molecule type" value="Genomic_DNA"/>
</dbReference>
<reference evidence="1 2" key="1">
    <citation type="submission" date="2023-09" db="EMBL/GenBank/DDBJ databases">
        <title>Aquirufa genomes.</title>
        <authorList>
            <person name="Pitt A."/>
        </authorList>
    </citation>
    <scope>NUCLEOTIDE SEQUENCE [LARGE SCALE GENOMIC DNA]</scope>
    <source>
        <strain evidence="1 2">LEOWEIH-7C</strain>
    </source>
</reference>
<proteinExistence type="predicted"/>
<gene>
    <name evidence="1" type="ORF">PQG45_00935</name>
</gene>
<evidence type="ECO:0008006" key="3">
    <source>
        <dbReference type="Google" id="ProtNLM"/>
    </source>
</evidence>
<comment type="caution">
    <text evidence="1">The sequence shown here is derived from an EMBL/GenBank/DDBJ whole genome shotgun (WGS) entry which is preliminary data.</text>
</comment>
<sequence>MKKITTFADLKDIKGRNFNRMIYNQLTHLNKKVFVSLGLVLFFFATCLPSTSAQTIVNSPLSYIGMGELYTPETPSNSMMGGIGVSNSNGIYSNQINPALLVRNQYTMFEVGINAELKNMQDYRQRQQALGGNYQSVNLTVPVLPNRWTMSFGVRPYSTVNYETRSYRRLNVLGVDSLLYSYKGEGGVSKLSIANGVRIGKELYVGLEMGFLFGAVNRNVGTQNLSDGQFYKIQLENQSRYSDFTFKAGAAWRKVLKGDVVLNAGATLDLSPRLNSTLVKRFVTYDLGGLNIINSDTLAKSQSITQQLPVSTRLGVSVERLAHWMVGVDYVRTDWSKVDNNLGRSAVLPVSQQVSIGAEYTPDFESISNFFKRVTYRVGVSQTTTPYDFVGNGKYAKDQSLSLGVALPLRNFLNYINVSYQIGKRGSLTDNRLEEQYHRVVVGLTLGDIWFRKVKID</sequence>
<protein>
    <recommendedName>
        <fullName evidence="3">Aromatic hydrocarbon degradation protein</fullName>
    </recommendedName>
</protein>
<accession>A0ABU3TP06</accession>
<dbReference type="Gene3D" id="2.40.160.60">
    <property type="entry name" value="Outer membrane protein transport protein (OMPP1/FadL/TodX)"/>
    <property type="match status" value="1"/>
</dbReference>
<dbReference type="Proteomes" id="UP001249959">
    <property type="component" value="Unassembled WGS sequence"/>
</dbReference>